<dbReference type="FunFam" id="3.40.50.300:FF:000216">
    <property type="entry name" value="Type VII secretion ATPase EccA"/>
    <property type="match status" value="1"/>
</dbReference>
<name>A0A1C3PGV7_9ACTN</name>
<sequence>MKDVLRGLVARLRHRQRLGSAGVVAPHLLFVGPPGTGKTTVARVLGRMLNSLGLLNRGHVVEVTRDRLVAGYVGQTALKTEERLQEALDGVLFIDEAYSLARGGENDFGQETIDTLIPAMENLRGRLVVIAAGYPAAMSVFLARNEGLSSRFTERVEFPDYTVEELTEILRRMASAAGYTLSPPVQARAADWLRASRAARPDDFGNGRVVRGLLERMEARLAERTLDLPDGVDRGELTTFLPGDVPTDLPR</sequence>
<dbReference type="AlphaFoldDB" id="A0A1C3PGV7"/>
<dbReference type="InterPro" id="IPR003593">
    <property type="entry name" value="AAA+_ATPase"/>
</dbReference>
<dbReference type="GO" id="GO:0016887">
    <property type="term" value="F:ATP hydrolysis activity"/>
    <property type="evidence" value="ECO:0007669"/>
    <property type="project" value="InterPro"/>
</dbReference>
<dbReference type="InterPro" id="IPR041627">
    <property type="entry name" value="AAA_lid_6"/>
</dbReference>
<evidence type="ECO:0000256" key="3">
    <source>
        <dbReference type="ARBA" id="ARBA00022840"/>
    </source>
</evidence>
<dbReference type="InterPro" id="IPR050773">
    <property type="entry name" value="CbxX/CfxQ_RuBisCO_ESX"/>
</dbReference>
<evidence type="ECO:0000256" key="1">
    <source>
        <dbReference type="ARBA" id="ARBA00010378"/>
    </source>
</evidence>
<dbReference type="SMART" id="SM00382">
    <property type="entry name" value="AAA"/>
    <property type="match status" value="1"/>
</dbReference>
<keyword evidence="3" id="KW-0067">ATP-binding</keyword>
<keyword evidence="2" id="KW-0547">Nucleotide-binding</keyword>
<dbReference type="InterPro" id="IPR000641">
    <property type="entry name" value="CbxX/CfxQ"/>
</dbReference>
<reference evidence="6" key="1">
    <citation type="submission" date="2016-02" db="EMBL/GenBank/DDBJ databases">
        <authorList>
            <person name="Wibberg D."/>
        </authorList>
    </citation>
    <scope>NUCLEOTIDE SEQUENCE [LARGE SCALE GENOMIC DNA]</scope>
</reference>
<evidence type="ECO:0000256" key="2">
    <source>
        <dbReference type="ARBA" id="ARBA00022741"/>
    </source>
</evidence>
<dbReference type="InterPro" id="IPR027417">
    <property type="entry name" value="P-loop_NTPase"/>
</dbReference>
<keyword evidence="6" id="KW-1185">Reference proteome</keyword>
<evidence type="ECO:0000259" key="4">
    <source>
        <dbReference type="SMART" id="SM00382"/>
    </source>
</evidence>
<dbReference type="EMBL" id="FLUV01002647">
    <property type="protein sequence ID" value="SBW29071.1"/>
    <property type="molecule type" value="Genomic_DNA"/>
</dbReference>
<evidence type="ECO:0000313" key="5">
    <source>
        <dbReference type="EMBL" id="SBW29071.1"/>
    </source>
</evidence>
<dbReference type="Gene3D" id="3.40.50.300">
    <property type="entry name" value="P-loop containing nucleotide triphosphate hydrolases"/>
    <property type="match status" value="1"/>
</dbReference>
<dbReference type="Proteomes" id="UP000199013">
    <property type="component" value="Unassembled WGS sequence"/>
</dbReference>
<dbReference type="Gene3D" id="1.10.8.60">
    <property type="match status" value="1"/>
</dbReference>
<dbReference type="PANTHER" id="PTHR43392:SF2">
    <property type="entry name" value="AAA-TYPE ATPASE FAMILY PROTEIN _ ANKYRIN REPEAT FAMILY PROTEIN"/>
    <property type="match status" value="1"/>
</dbReference>
<dbReference type="PRINTS" id="PR00819">
    <property type="entry name" value="CBXCFQXSUPER"/>
</dbReference>
<dbReference type="CDD" id="cd00009">
    <property type="entry name" value="AAA"/>
    <property type="match status" value="1"/>
</dbReference>
<dbReference type="InterPro" id="IPR003959">
    <property type="entry name" value="ATPase_AAA_core"/>
</dbReference>
<accession>A0A1C3PGV7</accession>
<dbReference type="SUPFAM" id="SSF52540">
    <property type="entry name" value="P-loop containing nucleoside triphosphate hydrolases"/>
    <property type="match status" value="1"/>
</dbReference>
<feature type="domain" description="AAA+ ATPase" evidence="4">
    <location>
        <begin position="24"/>
        <end position="162"/>
    </location>
</feature>
<gene>
    <name evidence="5" type="ORF">FDG2_6399</name>
</gene>
<dbReference type="GO" id="GO:0005524">
    <property type="term" value="F:ATP binding"/>
    <property type="evidence" value="ECO:0007669"/>
    <property type="project" value="UniProtKB-KW"/>
</dbReference>
<dbReference type="Pfam" id="PF17866">
    <property type="entry name" value="AAA_lid_6"/>
    <property type="match status" value="1"/>
</dbReference>
<evidence type="ECO:0000313" key="6">
    <source>
        <dbReference type="Proteomes" id="UP000199013"/>
    </source>
</evidence>
<proteinExistence type="inferred from homology"/>
<dbReference type="Pfam" id="PF00004">
    <property type="entry name" value="AAA"/>
    <property type="match status" value="1"/>
</dbReference>
<protein>
    <submittedName>
        <fullName evidence="5">AAA+ family ATPase</fullName>
    </submittedName>
</protein>
<comment type="similarity">
    <text evidence="1">Belongs to the CbxX/CfxQ family.</text>
</comment>
<organism evidence="5 6">
    <name type="scientific">Candidatus Protofrankia californiensis</name>
    <dbReference type="NCBI Taxonomy" id="1839754"/>
    <lineage>
        <taxon>Bacteria</taxon>
        <taxon>Bacillati</taxon>
        <taxon>Actinomycetota</taxon>
        <taxon>Actinomycetes</taxon>
        <taxon>Frankiales</taxon>
        <taxon>Frankiaceae</taxon>
        <taxon>Protofrankia</taxon>
    </lineage>
</organism>
<dbReference type="PANTHER" id="PTHR43392">
    <property type="entry name" value="AAA-TYPE ATPASE FAMILY PROTEIN / ANKYRIN REPEAT FAMILY PROTEIN"/>
    <property type="match status" value="1"/>
</dbReference>